<name>A0AAW2I5F2_9NEOP</name>
<comment type="caution">
    <text evidence="2">The sequence shown here is derived from an EMBL/GenBank/DDBJ whole genome shotgun (WGS) entry which is preliminary data.</text>
</comment>
<organism evidence="2">
    <name type="scientific">Menopon gallinae</name>
    <name type="common">poultry shaft louse</name>
    <dbReference type="NCBI Taxonomy" id="328185"/>
    <lineage>
        <taxon>Eukaryota</taxon>
        <taxon>Metazoa</taxon>
        <taxon>Ecdysozoa</taxon>
        <taxon>Arthropoda</taxon>
        <taxon>Hexapoda</taxon>
        <taxon>Insecta</taxon>
        <taxon>Pterygota</taxon>
        <taxon>Neoptera</taxon>
        <taxon>Paraneoptera</taxon>
        <taxon>Psocodea</taxon>
        <taxon>Troctomorpha</taxon>
        <taxon>Phthiraptera</taxon>
        <taxon>Amblycera</taxon>
        <taxon>Menoponidae</taxon>
        <taxon>Menopon</taxon>
    </lineage>
</organism>
<feature type="compositionally biased region" description="Basic and acidic residues" evidence="1">
    <location>
        <begin position="43"/>
        <end position="82"/>
    </location>
</feature>
<dbReference type="EMBL" id="JARGDH010000002">
    <property type="protein sequence ID" value="KAL0276700.1"/>
    <property type="molecule type" value="Genomic_DNA"/>
</dbReference>
<feature type="region of interest" description="Disordered" evidence="1">
    <location>
        <begin position="1"/>
        <end position="20"/>
    </location>
</feature>
<feature type="compositionally biased region" description="Basic residues" evidence="1">
    <location>
        <begin position="83"/>
        <end position="96"/>
    </location>
</feature>
<feature type="region of interest" description="Disordered" evidence="1">
    <location>
        <begin position="34"/>
        <end position="96"/>
    </location>
</feature>
<reference evidence="2" key="1">
    <citation type="journal article" date="2024" name="Gigascience">
        <title>Chromosome-level genome of the poultry shaft louse Menopon gallinae provides insight into the host-switching and adaptive evolution of parasitic lice.</title>
        <authorList>
            <person name="Xu Y."/>
            <person name="Ma L."/>
            <person name="Liu S."/>
            <person name="Liang Y."/>
            <person name="Liu Q."/>
            <person name="He Z."/>
            <person name="Tian L."/>
            <person name="Duan Y."/>
            <person name="Cai W."/>
            <person name="Li H."/>
            <person name="Song F."/>
        </authorList>
    </citation>
    <scope>NUCLEOTIDE SEQUENCE</scope>
    <source>
        <strain evidence="2">Cailab_2023a</strain>
    </source>
</reference>
<accession>A0AAW2I5F2</accession>
<evidence type="ECO:0000313" key="2">
    <source>
        <dbReference type="EMBL" id="KAL0276700.1"/>
    </source>
</evidence>
<gene>
    <name evidence="2" type="ORF">PYX00_004213</name>
</gene>
<evidence type="ECO:0000256" key="1">
    <source>
        <dbReference type="SAM" id="MobiDB-lite"/>
    </source>
</evidence>
<sequence length="96" mass="11242">MKWADSGTVTQRKSFEAPKRPILLLWRNQVEFLKKVQAAPTSKKTDGSREAKNERKEGLSGNNNERKEDDRDKVGEEADRNSLKRTKWQQNRRKKS</sequence>
<proteinExistence type="predicted"/>
<dbReference type="AlphaFoldDB" id="A0AAW2I5F2"/>
<protein>
    <submittedName>
        <fullName evidence="2">Uncharacterized protein</fullName>
    </submittedName>
</protein>